<proteinExistence type="predicted"/>
<reference evidence="1" key="1">
    <citation type="submission" date="2023-03" db="EMBL/GenBank/DDBJ databases">
        <title>Massive genome expansion in bonnet fungi (Mycena s.s.) driven by repeated elements and novel gene families across ecological guilds.</title>
        <authorList>
            <consortium name="Lawrence Berkeley National Laboratory"/>
            <person name="Harder C.B."/>
            <person name="Miyauchi S."/>
            <person name="Viragh M."/>
            <person name="Kuo A."/>
            <person name="Thoen E."/>
            <person name="Andreopoulos B."/>
            <person name="Lu D."/>
            <person name="Skrede I."/>
            <person name="Drula E."/>
            <person name="Henrissat B."/>
            <person name="Morin E."/>
            <person name="Kohler A."/>
            <person name="Barry K."/>
            <person name="LaButti K."/>
            <person name="Morin E."/>
            <person name="Salamov A."/>
            <person name="Lipzen A."/>
            <person name="Mereny Z."/>
            <person name="Hegedus B."/>
            <person name="Baldrian P."/>
            <person name="Stursova M."/>
            <person name="Weitz H."/>
            <person name="Taylor A."/>
            <person name="Grigoriev I.V."/>
            <person name="Nagy L.G."/>
            <person name="Martin F."/>
            <person name="Kauserud H."/>
        </authorList>
    </citation>
    <scope>NUCLEOTIDE SEQUENCE</scope>
    <source>
        <strain evidence="1">CBHHK182m</strain>
    </source>
</reference>
<name>A0AAD7HE62_9AGAR</name>
<dbReference type="SUPFAM" id="SSF52047">
    <property type="entry name" value="RNI-like"/>
    <property type="match status" value="1"/>
</dbReference>
<protein>
    <submittedName>
        <fullName evidence="1">Uncharacterized protein</fullName>
    </submittedName>
</protein>
<comment type="caution">
    <text evidence="1">The sequence shown here is derived from an EMBL/GenBank/DDBJ whole genome shotgun (WGS) entry which is preliminary data.</text>
</comment>
<dbReference type="InterPro" id="IPR032675">
    <property type="entry name" value="LRR_dom_sf"/>
</dbReference>
<gene>
    <name evidence="1" type="ORF">B0H16DRAFT_1608933</name>
</gene>
<dbReference type="Proteomes" id="UP001215598">
    <property type="component" value="Unassembled WGS sequence"/>
</dbReference>
<dbReference type="AlphaFoldDB" id="A0AAD7HE62"/>
<dbReference type="EMBL" id="JARKIB010000263">
    <property type="protein sequence ID" value="KAJ7718669.1"/>
    <property type="molecule type" value="Genomic_DNA"/>
</dbReference>
<evidence type="ECO:0000313" key="1">
    <source>
        <dbReference type="EMBL" id="KAJ7718669.1"/>
    </source>
</evidence>
<organism evidence="1 2">
    <name type="scientific">Mycena metata</name>
    <dbReference type="NCBI Taxonomy" id="1033252"/>
    <lineage>
        <taxon>Eukaryota</taxon>
        <taxon>Fungi</taxon>
        <taxon>Dikarya</taxon>
        <taxon>Basidiomycota</taxon>
        <taxon>Agaricomycotina</taxon>
        <taxon>Agaricomycetes</taxon>
        <taxon>Agaricomycetidae</taxon>
        <taxon>Agaricales</taxon>
        <taxon>Marasmiineae</taxon>
        <taxon>Mycenaceae</taxon>
        <taxon>Mycena</taxon>
    </lineage>
</organism>
<sequence length="391" mass="43671">MELILAIASKASSQDQKALLAVSKRFRAIIQPHFCASKCVVVNVTPNTKEFSQLKTLATGNSAWSHCRSLEIARLEPRQGQEDRMRQYLGPALKSLANIRTVYLTLDDASACWAQEVVLQSLDQSGGAHELCLVNNLRDQKRFLTLPSISHLTALALDGPNSHQGDFAGWIRQVLRRSPGLKCLRLTHSCLEIGPILEAEKVRVRDLSIPMANNALLRYLGSYSGLERLVITRKIRDSESVLFGSVIPRHTESLRVLSCSGYEGGTCNFTLDKIALISQLHKLETLEMSVNADGQRPGNLKETIEAFLEMAAEMPALRSIGILPAYNDDDSACWSSKSAKTRDAMKKIEKVLETFKETTLETFTEDKKSAVGRLIETHHRRARIWLNKNWC</sequence>
<keyword evidence="2" id="KW-1185">Reference proteome</keyword>
<accession>A0AAD7HE62</accession>
<dbReference type="Gene3D" id="3.80.10.10">
    <property type="entry name" value="Ribonuclease Inhibitor"/>
    <property type="match status" value="1"/>
</dbReference>
<evidence type="ECO:0000313" key="2">
    <source>
        <dbReference type="Proteomes" id="UP001215598"/>
    </source>
</evidence>